<dbReference type="PANTHER" id="PTHR36837">
    <property type="entry name" value="POLY(3-HYDROXYALKANOATE) POLYMERASE SUBUNIT PHAC"/>
    <property type="match status" value="1"/>
</dbReference>
<evidence type="ECO:0000256" key="1">
    <source>
        <dbReference type="SAM" id="MobiDB-lite"/>
    </source>
</evidence>
<dbReference type="AlphaFoldDB" id="A0A4R3N2N9"/>
<dbReference type="Pfam" id="PF11339">
    <property type="entry name" value="DUF3141"/>
    <property type="match status" value="1"/>
</dbReference>
<name>A0A4R3N2N9_9GAMM</name>
<reference evidence="2 3" key="1">
    <citation type="submission" date="2019-03" db="EMBL/GenBank/DDBJ databases">
        <title>Genomic Encyclopedia of Type Strains, Phase IV (KMG-IV): sequencing the most valuable type-strain genomes for metagenomic binning, comparative biology and taxonomic classification.</title>
        <authorList>
            <person name="Goeker M."/>
        </authorList>
    </citation>
    <scope>NUCLEOTIDE SEQUENCE [LARGE SCALE GENOMIC DNA]</scope>
    <source>
        <strain evidence="2 3">DSM 13587</strain>
    </source>
</reference>
<accession>A0A4R3N2N9</accession>
<dbReference type="InterPro" id="IPR024501">
    <property type="entry name" value="DUF3141"/>
</dbReference>
<gene>
    <name evidence="2" type="ORF">EDC35_104168</name>
</gene>
<dbReference type="InterPro" id="IPR029058">
    <property type="entry name" value="AB_hydrolase_fold"/>
</dbReference>
<dbReference type="Proteomes" id="UP000295717">
    <property type="component" value="Unassembled WGS sequence"/>
</dbReference>
<feature type="region of interest" description="Disordered" evidence="1">
    <location>
        <begin position="1"/>
        <end position="24"/>
    </location>
</feature>
<dbReference type="PANTHER" id="PTHR36837:SF2">
    <property type="entry name" value="POLY(3-HYDROXYALKANOATE) POLYMERASE SUBUNIT PHAC"/>
    <property type="match status" value="1"/>
</dbReference>
<dbReference type="RefSeq" id="WP_132976915.1">
    <property type="nucleotide sequence ID" value="NZ_SMAO01000004.1"/>
</dbReference>
<evidence type="ECO:0000313" key="2">
    <source>
        <dbReference type="EMBL" id="TCT21313.1"/>
    </source>
</evidence>
<protein>
    <submittedName>
        <fullName evidence="2">Uncharacterized protein DUF3141</fullName>
    </submittedName>
</protein>
<dbReference type="InterPro" id="IPR051321">
    <property type="entry name" value="PHA/PHB_synthase"/>
</dbReference>
<organism evidence="2 3">
    <name type="scientific">Thiobaca trueperi</name>
    <dbReference type="NCBI Taxonomy" id="127458"/>
    <lineage>
        <taxon>Bacteria</taxon>
        <taxon>Pseudomonadati</taxon>
        <taxon>Pseudomonadota</taxon>
        <taxon>Gammaproteobacteria</taxon>
        <taxon>Chromatiales</taxon>
        <taxon>Chromatiaceae</taxon>
        <taxon>Thiobaca</taxon>
    </lineage>
</organism>
<comment type="caution">
    <text evidence="2">The sequence shown here is derived from an EMBL/GenBank/DDBJ whole genome shotgun (WGS) entry which is preliminary data.</text>
</comment>
<dbReference type="OrthoDB" id="7231451at2"/>
<dbReference type="Gene3D" id="3.40.50.1820">
    <property type="entry name" value="alpha/beta hydrolase"/>
    <property type="match status" value="1"/>
</dbReference>
<dbReference type="SUPFAM" id="SSF53474">
    <property type="entry name" value="alpha/beta-Hydrolases"/>
    <property type="match status" value="1"/>
</dbReference>
<feature type="compositionally biased region" description="Polar residues" evidence="1">
    <location>
        <begin position="1"/>
        <end position="15"/>
    </location>
</feature>
<keyword evidence="3" id="KW-1185">Reference proteome</keyword>
<sequence>MPKASTTQPNGSPGKSTPPNPDPMALLQAWGPLGDYLLDATQRTILFWDVLRRRSEQDAEQKARAVPHVLSFDAELVRDGRTFERPVNYLLVRIKPPPGVTIDQHKRPFVVIDPRAGHGPGIGGFKADSELGVAMRAGHPAYFVGFTPDPMPGQTIEDIMHAEARFLEEVIALHPQAEGRPCVIGNCQAGWAVMMLAATRPELCGPIIVPGSPLSYWAGVEGENPMRYTGGLAGGSWMTALMGDLGGGRFDGGHLVRNFENLNPANTFWTKHYNLWARVDSEAPRFLEFEKWWGGHVNLNAEEIQWIVDQLFVGNRLATAEIVTDDGVRIDLRNIRSPILCFCSRGDNITPPQQALGWIVDLYETDHDLLAAGQTIVYAIHDSVGHLGIFVSGGVARKEHEEFATNIDLLDVLPPGLYEAVLTPRTADAVNPELIVGDWIVRFEPRTLDDVRTIVRPDPENERRFAAVRRVSEINLGLYRTLFQPFVQALARNPWLALLKPASLSDELFSARNPLMQPLAELAGQVRQERRPAASDNPFLQWQALVSESVIAALDGFRDLRDRSLEEVFLAIYGSPVLQALVGIRATDEPPRRRPGLEPERLNFIQQRIDEIKLRLAEGGVREAAIRSLVYIGMGGPGVDERAFNVLRQMRVEQDAMTLDEFKRALREQFFALLLDEKAALDAIPDMLMSDPAIRADTLARIRRVVSAIGLPTGERAERLARIVALFDSCPAG</sequence>
<dbReference type="EMBL" id="SMAO01000004">
    <property type="protein sequence ID" value="TCT21313.1"/>
    <property type="molecule type" value="Genomic_DNA"/>
</dbReference>
<evidence type="ECO:0000313" key="3">
    <source>
        <dbReference type="Proteomes" id="UP000295717"/>
    </source>
</evidence>
<proteinExistence type="predicted"/>